<keyword evidence="22" id="KW-1185">Reference proteome</keyword>
<keyword evidence="5" id="KW-0410">Iron transport</keyword>
<dbReference type="Pfam" id="PF07715">
    <property type="entry name" value="Plug"/>
    <property type="match status" value="1"/>
</dbReference>
<dbReference type="PANTHER" id="PTHR32552">
    <property type="entry name" value="FERRICHROME IRON RECEPTOR-RELATED"/>
    <property type="match status" value="1"/>
</dbReference>
<evidence type="ECO:0000256" key="15">
    <source>
        <dbReference type="RuleBase" id="RU003357"/>
    </source>
</evidence>
<organism evidence="19 21">
    <name type="scientific">Rufibacter glacialis</name>
    <dbReference type="NCBI Taxonomy" id="1259555"/>
    <lineage>
        <taxon>Bacteria</taxon>
        <taxon>Pseudomonadati</taxon>
        <taxon>Bacteroidota</taxon>
        <taxon>Cytophagia</taxon>
        <taxon>Cytophagales</taxon>
        <taxon>Hymenobacteraceae</taxon>
        <taxon>Rufibacter</taxon>
    </lineage>
</organism>
<evidence type="ECO:0000256" key="16">
    <source>
        <dbReference type="SAM" id="SignalP"/>
    </source>
</evidence>
<comment type="similarity">
    <text evidence="2 14 15">Belongs to the TonB-dependent receptor family.</text>
</comment>
<name>A0A5M8QEQ5_9BACT</name>
<reference evidence="19 21" key="1">
    <citation type="submission" date="2019-07" db="EMBL/GenBank/DDBJ databases">
        <authorList>
            <person name="Qu J.-H."/>
        </authorList>
    </citation>
    <scope>NUCLEOTIDE SEQUENCE [LARGE SCALE GENOMIC DNA]</scope>
    <source>
        <strain evidence="19 21">MDT1-10-3</strain>
    </source>
</reference>
<proteinExistence type="inferred from homology"/>
<dbReference type="InterPro" id="IPR010105">
    <property type="entry name" value="TonB_sidphr_rcpt"/>
</dbReference>
<dbReference type="InterPro" id="IPR013784">
    <property type="entry name" value="Carb-bd-like_fold"/>
</dbReference>
<dbReference type="CDD" id="cd01347">
    <property type="entry name" value="ligand_gated_channel"/>
    <property type="match status" value="1"/>
</dbReference>
<comment type="subcellular location">
    <subcellularLocation>
        <location evidence="1 14">Cell outer membrane</location>
        <topology evidence="1 14">Multi-pass membrane protein</topology>
    </subcellularLocation>
</comment>
<evidence type="ECO:0000313" key="22">
    <source>
        <dbReference type="Proteomes" id="UP001570846"/>
    </source>
</evidence>
<keyword evidence="8" id="KW-0408">Iron</keyword>
<dbReference type="GO" id="GO:0030246">
    <property type="term" value="F:carbohydrate binding"/>
    <property type="evidence" value="ECO:0007669"/>
    <property type="project" value="InterPro"/>
</dbReference>
<dbReference type="SUPFAM" id="SSF49452">
    <property type="entry name" value="Starch-binding domain-like"/>
    <property type="match status" value="1"/>
</dbReference>
<dbReference type="Gene3D" id="2.60.40.1120">
    <property type="entry name" value="Carboxypeptidase-like, regulatory domain"/>
    <property type="match status" value="1"/>
</dbReference>
<dbReference type="Gene3D" id="2.170.130.10">
    <property type="entry name" value="TonB-dependent receptor, plug domain"/>
    <property type="match status" value="1"/>
</dbReference>
<accession>A0A5M8QEQ5</accession>
<keyword evidence="11 14" id="KW-0472">Membrane</keyword>
<evidence type="ECO:0000313" key="19">
    <source>
        <dbReference type="EMBL" id="KAA6434489.1"/>
    </source>
</evidence>
<dbReference type="InterPro" id="IPR012910">
    <property type="entry name" value="Plug_dom"/>
</dbReference>
<dbReference type="SUPFAM" id="SSF56935">
    <property type="entry name" value="Porins"/>
    <property type="match status" value="1"/>
</dbReference>
<keyword evidence="10 15" id="KW-0798">TonB box</keyword>
<dbReference type="OrthoDB" id="9758472at2"/>
<dbReference type="NCBIfam" id="TIGR01783">
    <property type="entry name" value="TonB-siderophor"/>
    <property type="match status" value="1"/>
</dbReference>
<feature type="domain" description="TonB-dependent receptor plug" evidence="18">
    <location>
        <begin position="141"/>
        <end position="238"/>
    </location>
</feature>
<evidence type="ECO:0000259" key="17">
    <source>
        <dbReference type="Pfam" id="PF00593"/>
    </source>
</evidence>
<dbReference type="GO" id="GO:0015344">
    <property type="term" value="F:siderophore uptake transmembrane transporter activity"/>
    <property type="evidence" value="ECO:0007669"/>
    <property type="project" value="TreeGrafter"/>
</dbReference>
<sequence length="806" mass="89645">MTYLYHTSSFLQRLFFFMAFLLMTSSAFAQNSHLRGRITTPQGEPAAFVSVLLKELQKTTLTSEEGSFYFRNVPAGTYTLQATCVGFTPMEQQVTVSYDKTVTHDLLLEKSNQRLGEVTVTGRQTLNEKPLSIGKVPIKPLDLPQSVTIIGSEVLERQQTQVLSEVLQNVNGVYLMGTTGGTQEEIGGRGFAFGSNNTFKNGARFNNGVMPEMSSLERVEVMKGSNAILFGNVAAGGVLNLVTKKPRFESGGEVSMRVGSYDYYKPSLDVYGAINNSEKVAYRLNTTYLNAGSFRDGVTSERFYINPSLLVKAGAKTDVLLEGDYLKDTRTPDFGVGAINYTIANVPRSRYLGVSFGENNVEQKSATATITHRLHPNWEIRSTNSFQNYDARQITSTRPTGFIKSKKDGTFNGDLARGLQQTASNEKYYLSQFDITGKFKTGSIEHTLLVGADADKYDTQSPSYITLAAFDTINIYQPEKYEPRRSIPSLGRRTYDTKNVTRRIGVYVQDFLSLSEKWKVLAGLRYSAIDIEGEGNTVVKGADTRTTTSSYDYAFSPRAGIVFQPTPNMSLFASYANSFTPNTGTDIYFRPLDPSIIDQYEVGMKNELFKGLLSANLTLYQIKNSASPQTALFDAEGKPNANTTIRELAGEITSKGVEVDLMSKSINGWSFLGGYSYNDTRYTKSNIFQKNDRLRYNPAHTANASVYYTFQNTHLRGLNLGVSSFYAGDRLAGRNTRLTVPNDAFRLIALPNYVLFDAHVGYSLQRLSLRLKMTNLLDKLTYNAHDDNSINPIAPRQFMATLSYKL</sequence>
<reference evidence="20 22" key="3">
    <citation type="submission" date="2024-08" db="EMBL/GenBank/DDBJ databases">
        <authorList>
            <person name="Wei W."/>
        </authorList>
    </citation>
    <scope>NUCLEOTIDE SEQUENCE [LARGE SCALE GENOMIC DNA]</scope>
    <source>
        <strain evidence="20 22">XU2</strain>
    </source>
</reference>
<keyword evidence="3 14" id="KW-0813">Transport</keyword>
<evidence type="ECO:0000256" key="3">
    <source>
        <dbReference type="ARBA" id="ARBA00022448"/>
    </source>
</evidence>
<dbReference type="GO" id="GO:0015891">
    <property type="term" value="P:siderophore transport"/>
    <property type="evidence" value="ECO:0007669"/>
    <property type="project" value="InterPro"/>
</dbReference>
<evidence type="ECO:0000256" key="4">
    <source>
        <dbReference type="ARBA" id="ARBA00022452"/>
    </source>
</evidence>
<dbReference type="Gene3D" id="2.40.170.20">
    <property type="entry name" value="TonB-dependent receptor, beta-barrel domain"/>
    <property type="match status" value="1"/>
</dbReference>
<dbReference type="RefSeq" id="WP_149098432.1">
    <property type="nucleotide sequence ID" value="NZ_BMMG01000003.1"/>
</dbReference>
<feature type="chain" id="PRO_5024374397" evidence="16">
    <location>
        <begin position="30"/>
        <end position="806"/>
    </location>
</feature>
<feature type="signal peptide" evidence="16">
    <location>
        <begin position="1"/>
        <end position="29"/>
    </location>
</feature>
<dbReference type="EMBL" id="JBGOGF010000002">
    <property type="protein sequence ID" value="MFA1770404.1"/>
    <property type="molecule type" value="Genomic_DNA"/>
</dbReference>
<evidence type="ECO:0000256" key="6">
    <source>
        <dbReference type="ARBA" id="ARBA00022692"/>
    </source>
</evidence>
<keyword evidence="6 14" id="KW-0812">Transmembrane</keyword>
<evidence type="ECO:0000256" key="5">
    <source>
        <dbReference type="ARBA" id="ARBA00022496"/>
    </source>
</evidence>
<evidence type="ECO:0000256" key="2">
    <source>
        <dbReference type="ARBA" id="ARBA00009810"/>
    </source>
</evidence>
<dbReference type="InterPro" id="IPR036942">
    <property type="entry name" value="Beta-barrel_TonB_sf"/>
</dbReference>
<dbReference type="Proteomes" id="UP000323866">
    <property type="component" value="Unassembled WGS sequence"/>
</dbReference>
<keyword evidence="7 16" id="KW-0732">Signal</keyword>
<keyword evidence="9" id="KW-0406">Ion transport</keyword>
<dbReference type="PANTHER" id="PTHR32552:SF68">
    <property type="entry name" value="FERRICHROME OUTER MEMBRANE TRANSPORTER_PHAGE RECEPTOR"/>
    <property type="match status" value="1"/>
</dbReference>
<dbReference type="Pfam" id="PF13715">
    <property type="entry name" value="CarbopepD_reg_2"/>
    <property type="match status" value="1"/>
</dbReference>
<keyword evidence="12 19" id="KW-0675">Receptor</keyword>
<keyword evidence="13 14" id="KW-0998">Cell outer membrane</keyword>
<evidence type="ECO:0000256" key="10">
    <source>
        <dbReference type="ARBA" id="ARBA00023077"/>
    </source>
</evidence>
<evidence type="ECO:0000256" key="11">
    <source>
        <dbReference type="ARBA" id="ARBA00023136"/>
    </source>
</evidence>
<dbReference type="InterPro" id="IPR037066">
    <property type="entry name" value="Plug_dom_sf"/>
</dbReference>
<gene>
    <name evidence="20" type="ORF">ACD591_03810</name>
    <name evidence="19" type="ORF">FOE74_09880</name>
</gene>
<evidence type="ECO:0000256" key="7">
    <source>
        <dbReference type="ARBA" id="ARBA00022729"/>
    </source>
</evidence>
<protein>
    <submittedName>
        <fullName evidence="19">TonB-dependent receptor</fullName>
    </submittedName>
    <submittedName>
        <fullName evidence="20">TonB-dependent siderophore receptor</fullName>
    </submittedName>
</protein>
<feature type="domain" description="TonB-dependent receptor-like beta-barrel" evidence="17">
    <location>
        <begin position="315"/>
        <end position="776"/>
    </location>
</feature>
<comment type="caution">
    <text evidence="19">The sequence shown here is derived from an EMBL/GenBank/DDBJ whole genome shotgun (WGS) entry which is preliminary data.</text>
</comment>
<evidence type="ECO:0000259" key="18">
    <source>
        <dbReference type="Pfam" id="PF07715"/>
    </source>
</evidence>
<dbReference type="InterPro" id="IPR000531">
    <property type="entry name" value="Beta-barrel_TonB"/>
</dbReference>
<evidence type="ECO:0000256" key="8">
    <source>
        <dbReference type="ARBA" id="ARBA00023004"/>
    </source>
</evidence>
<keyword evidence="4 14" id="KW-1134">Transmembrane beta strand</keyword>
<dbReference type="AlphaFoldDB" id="A0A5M8QEQ5"/>
<dbReference type="Proteomes" id="UP001570846">
    <property type="component" value="Unassembled WGS sequence"/>
</dbReference>
<dbReference type="GO" id="GO:0038023">
    <property type="term" value="F:signaling receptor activity"/>
    <property type="evidence" value="ECO:0007669"/>
    <property type="project" value="InterPro"/>
</dbReference>
<evidence type="ECO:0000256" key="1">
    <source>
        <dbReference type="ARBA" id="ARBA00004571"/>
    </source>
</evidence>
<dbReference type="GO" id="GO:0009279">
    <property type="term" value="C:cell outer membrane"/>
    <property type="evidence" value="ECO:0007669"/>
    <property type="project" value="UniProtKB-SubCell"/>
</dbReference>
<evidence type="ECO:0000256" key="9">
    <source>
        <dbReference type="ARBA" id="ARBA00023065"/>
    </source>
</evidence>
<evidence type="ECO:0000256" key="12">
    <source>
        <dbReference type="ARBA" id="ARBA00023170"/>
    </source>
</evidence>
<evidence type="ECO:0000313" key="20">
    <source>
        <dbReference type="EMBL" id="MFA1770404.1"/>
    </source>
</evidence>
<dbReference type="Pfam" id="PF00593">
    <property type="entry name" value="TonB_dep_Rec_b-barrel"/>
    <property type="match status" value="1"/>
</dbReference>
<dbReference type="EMBL" id="VKKZ01000020">
    <property type="protein sequence ID" value="KAA6434489.1"/>
    <property type="molecule type" value="Genomic_DNA"/>
</dbReference>
<reference evidence="19 21" key="2">
    <citation type="submission" date="2019-09" db="EMBL/GenBank/DDBJ databases">
        <title>A bacterium isolated from glacier soil.</title>
        <authorList>
            <person name="Liu Q."/>
        </authorList>
    </citation>
    <scope>NUCLEOTIDE SEQUENCE [LARGE SCALE GENOMIC DNA]</scope>
    <source>
        <strain evidence="19 21">MDT1-10-3</strain>
    </source>
</reference>
<evidence type="ECO:0000256" key="13">
    <source>
        <dbReference type="ARBA" id="ARBA00023237"/>
    </source>
</evidence>
<dbReference type="PROSITE" id="PS52016">
    <property type="entry name" value="TONB_DEPENDENT_REC_3"/>
    <property type="match status" value="1"/>
</dbReference>
<dbReference type="InterPro" id="IPR039426">
    <property type="entry name" value="TonB-dep_rcpt-like"/>
</dbReference>
<evidence type="ECO:0000313" key="21">
    <source>
        <dbReference type="Proteomes" id="UP000323866"/>
    </source>
</evidence>
<evidence type="ECO:0000256" key="14">
    <source>
        <dbReference type="PROSITE-ProRule" id="PRU01360"/>
    </source>
</evidence>